<dbReference type="Pfam" id="PF00005">
    <property type="entry name" value="ABC_tran"/>
    <property type="match status" value="1"/>
</dbReference>
<dbReference type="InterPro" id="IPR003593">
    <property type="entry name" value="AAA+_ATPase"/>
</dbReference>
<accession>A0A1F6GQY5</accession>
<dbReference type="CDD" id="cd03230">
    <property type="entry name" value="ABC_DR_subfamily_A"/>
    <property type="match status" value="1"/>
</dbReference>
<dbReference type="EMBL" id="MFNF01000045">
    <property type="protein sequence ID" value="OGH00522.1"/>
    <property type="molecule type" value="Genomic_DNA"/>
</dbReference>
<name>A0A1F6GQY5_9PROT</name>
<dbReference type="InterPro" id="IPR003439">
    <property type="entry name" value="ABC_transporter-like_ATP-bd"/>
</dbReference>
<dbReference type="AlphaFoldDB" id="A0A1F6GQY5"/>
<feature type="domain" description="ABC transporter" evidence="3">
    <location>
        <begin position="2"/>
        <end position="229"/>
    </location>
</feature>
<dbReference type="GO" id="GO:0016887">
    <property type="term" value="F:ATP hydrolysis activity"/>
    <property type="evidence" value="ECO:0007669"/>
    <property type="project" value="InterPro"/>
</dbReference>
<organism evidence="4 5">
    <name type="scientific">Candidatus Lambdaproteobacteria bacterium RIFOXYD2_FULL_56_26</name>
    <dbReference type="NCBI Taxonomy" id="1817773"/>
    <lineage>
        <taxon>Bacteria</taxon>
        <taxon>Pseudomonadati</taxon>
        <taxon>Pseudomonadota</taxon>
        <taxon>Candidatus Lambdaproteobacteria</taxon>
    </lineage>
</organism>
<comment type="caution">
    <text evidence="4">The sequence shown here is derived from an EMBL/GenBank/DDBJ whole genome shotgun (WGS) entry which is preliminary data.</text>
</comment>
<dbReference type="SUPFAM" id="SSF52540">
    <property type="entry name" value="P-loop containing nucleoside triphosphate hydrolases"/>
    <property type="match status" value="1"/>
</dbReference>
<reference evidence="4 5" key="1">
    <citation type="journal article" date="2016" name="Nat. Commun.">
        <title>Thousands of microbial genomes shed light on interconnected biogeochemical processes in an aquifer system.</title>
        <authorList>
            <person name="Anantharaman K."/>
            <person name="Brown C.T."/>
            <person name="Hug L.A."/>
            <person name="Sharon I."/>
            <person name="Castelle C.J."/>
            <person name="Probst A.J."/>
            <person name="Thomas B.C."/>
            <person name="Singh A."/>
            <person name="Wilkins M.J."/>
            <person name="Karaoz U."/>
            <person name="Brodie E.L."/>
            <person name="Williams K.H."/>
            <person name="Hubbard S.S."/>
            <person name="Banfield J.F."/>
        </authorList>
    </citation>
    <scope>NUCLEOTIDE SEQUENCE [LARGE SCALE GENOMIC DNA]</scope>
</reference>
<keyword evidence="2" id="KW-0067">ATP-binding</keyword>
<dbReference type="GO" id="GO:0005524">
    <property type="term" value="F:ATP binding"/>
    <property type="evidence" value="ECO:0007669"/>
    <property type="project" value="UniProtKB-KW"/>
</dbReference>
<protein>
    <recommendedName>
        <fullName evidence="3">ABC transporter domain-containing protein</fullName>
    </recommendedName>
</protein>
<evidence type="ECO:0000313" key="5">
    <source>
        <dbReference type="Proteomes" id="UP000177583"/>
    </source>
</evidence>
<sequence length="239" mass="26138">MLRLKNLNKRFGSHEVLSSLDLEIQPGSVFGLLGPNGAGKTTLIRMIVGLLEPDGGTLEVLGGSPHDLGVRQKIGYMPQEPALYPGLTVAENLTFFGRCFGLGRVELKSRLEEMLELTELTDQRDQLVEQLSGGTARRVLLATTLIHHPRFLVLDEPTSGVDPLLRRKFWLWLQDLARKGATVLVTTHHISEAEVCAQVLFLRHGKALATGEPQALMARFGTNNLEAAFLAATLGEEGP</sequence>
<evidence type="ECO:0000256" key="2">
    <source>
        <dbReference type="ARBA" id="ARBA00022840"/>
    </source>
</evidence>
<dbReference type="Gene3D" id="3.40.50.300">
    <property type="entry name" value="P-loop containing nucleotide triphosphate hydrolases"/>
    <property type="match status" value="1"/>
</dbReference>
<dbReference type="PANTHER" id="PTHR43038:SF3">
    <property type="entry name" value="ABC TRANSPORTER G FAMILY MEMBER 20 ISOFORM X1"/>
    <property type="match status" value="1"/>
</dbReference>
<dbReference type="InterPro" id="IPR027417">
    <property type="entry name" value="P-loop_NTPase"/>
</dbReference>
<evidence type="ECO:0000259" key="3">
    <source>
        <dbReference type="PROSITE" id="PS50893"/>
    </source>
</evidence>
<evidence type="ECO:0000256" key="1">
    <source>
        <dbReference type="ARBA" id="ARBA00022741"/>
    </source>
</evidence>
<dbReference type="Proteomes" id="UP000177583">
    <property type="component" value="Unassembled WGS sequence"/>
</dbReference>
<proteinExistence type="predicted"/>
<keyword evidence="1" id="KW-0547">Nucleotide-binding</keyword>
<evidence type="ECO:0000313" key="4">
    <source>
        <dbReference type="EMBL" id="OGH00522.1"/>
    </source>
</evidence>
<dbReference type="PANTHER" id="PTHR43038">
    <property type="entry name" value="ATP-BINDING CASSETTE, SUB-FAMILY H, MEMBER 1"/>
    <property type="match status" value="1"/>
</dbReference>
<dbReference type="PROSITE" id="PS50893">
    <property type="entry name" value="ABC_TRANSPORTER_2"/>
    <property type="match status" value="1"/>
</dbReference>
<dbReference type="SMART" id="SM00382">
    <property type="entry name" value="AAA"/>
    <property type="match status" value="1"/>
</dbReference>
<gene>
    <name evidence="4" type="ORF">A2557_10325</name>
</gene>